<organism evidence="1 2">
    <name type="scientific">Larinioides sclopetarius</name>
    <dbReference type="NCBI Taxonomy" id="280406"/>
    <lineage>
        <taxon>Eukaryota</taxon>
        <taxon>Metazoa</taxon>
        <taxon>Ecdysozoa</taxon>
        <taxon>Arthropoda</taxon>
        <taxon>Chelicerata</taxon>
        <taxon>Arachnida</taxon>
        <taxon>Araneae</taxon>
        <taxon>Araneomorphae</taxon>
        <taxon>Entelegynae</taxon>
        <taxon>Araneoidea</taxon>
        <taxon>Araneidae</taxon>
        <taxon>Larinioides</taxon>
    </lineage>
</organism>
<dbReference type="Proteomes" id="UP001497382">
    <property type="component" value="Unassembled WGS sequence"/>
</dbReference>
<proteinExistence type="predicted"/>
<gene>
    <name evidence="1" type="ORF">LARSCL_LOCUS15353</name>
</gene>
<reference evidence="1 2" key="1">
    <citation type="submission" date="2024-04" db="EMBL/GenBank/DDBJ databases">
        <authorList>
            <person name="Rising A."/>
            <person name="Reimegard J."/>
            <person name="Sonavane S."/>
            <person name="Akerstrom W."/>
            <person name="Nylinder S."/>
            <person name="Hedman E."/>
            <person name="Kallberg Y."/>
        </authorList>
    </citation>
    <scope>NUCLEOTIDE SEQUENCE [LARGE SCALE GENOMIC DNA]</scope>
</reference>
<sequence>MFWREKMDSGGFTSLWKLLPMLLVVVRLFFSSQSPRAALIIRRCTCVTEGHVRDQSFERDVVMVVKGFEICAKVKEINVLKKRRIDHMLLRREFIMAIKQVIIDCDRQSPEAFFRFSMTLRERSARSSNLAVSFKKIFSHHILQYVLMSDPLTISMGLRVMTLSFCSNSYPFDIPLAVAGKER</sequence>
<evidence type="ECO:0008006" key="3">
    <source>
        <dbReference type="Google" id="ProtNLM"/>
    </source>
</evidence>
<dbReference type="AlphaFoldDB" id="A0AAV2AWR6"/>
<evidence type="ECO:0000313" key="2">
    <source>
        <dbReference type="Proteomes" id="UP001497382"/>
    </source>
</evidence>
<keyword evidence="2" id="KW-1185">Reference proteome</keyword>
<evidence type="ECO:0000313" key="1">
    <source>
        <dbReference type="EMBL" id="CAL1288446.1"/>
    </source>
</evidence>
<accession>A0AAV2AWR6</accession>
<name>A0AAV2AWR6_9ARAC</name>
<comment type="caution">
    <text evidence="1">The sequence shown here is derived from an EMBL/GenBank/DDBJ whole genome shotgun (WGS) entry which is preliminary data.</text>
</comment>
<protein>
    <recommendedName>
        <fullName evidence="3">Secreted protein</fullName>
    </recommendedName>
</protein>
<dbReference type="EMBL" id="CAXIEN010000232">
    <property type="protein sequence ID" value="CAL1288446.1"/>
    <property type="molecule type" value="Genomic_DNA"/>
</dbReference>